<dbReference type="InterPro" id="IPR013189">
    <property type="entry name" value="Glyco_hydro_32_C"/>
</dbReference>
<dbReference type="InterPro" id="IPR001362">
    <property type="entry name" value="Glyco_hydro_32"/>
</dbReference>
<evidence type="ECO:0000259" key="5">
    <source>
        <dbReference type="Pfam" id="PF00251"/>
    </source>
</evidence>
<feature type="domain" description="Glycosyl hydrolase family 32 N-terminal" evidence="5">
    <location>
        <begin position="12"/>
        <end position="326"/>
    </location>
</feature>
<dbReference type="InterPro" id="IPR013148">
    <property type="entry name" value="Glyco_hydro_32_N"/>
</dbReference>
<reference evidence="7" key="1">
    <citation type="submission" date="2023-07" db="EMBL/GenBank/DDBJ databases">
        <title>Genome content predicts the carbon catabolic preferences of heterotrophic bacteria.</title>
        <authorList>
            <person name="Gralka M."/>
        </authorList>
    </citation>
    <scope>NUCLEOTIDE SEQUENCE</scope>
    <source>
        <strain evidence="7">5G01</strain>
    </source>
</reference>
<protein>
    <submittedName>
        <fullName evidence="7">Glycoside hydrolase family 32 protein</fullName>
    </submittedName>
</protein>
<dbReference type="SUPFAM" id="SSF75005">
    <property type="entry name" value="Arabinanase/levansucrase/invertase"/>
    <property type="match status" value="1"/>
</dbReference>
<dbReference type="Gene3D" id="2.60.120.560">
    <property type="entry name" value="Exo-inulinase, domain 1"/>
    <property type="match status" value="1"/>
</dbReference>
<dbReference type="Proteomes" id="UP001177341">
    <property type="component" value="Unassembled WGS sequence"/>
</dbReference>
<dbReference type="SMART" id="SM00640">
    <property type="entry name" value="Glyco_32"/>
    <property type="match status" value="1"/>
</dbReference>
<dbReference type="InterPro" id="IPR018053">
    <property type="entry name" value="Glyco_hydro_32_AS"/>
</dbReference>
<evidence type="ECO:0000256" key="1">
    <source>
        <dbReference type="ARBA" id="ARBA00009902"/>
    </source>
</evidence>
<feature type="domain" description="Glycosyl hydrolase family 32 C-terminal" evidence="6">
    <location>
        <begin position="333"/>
        <end position="458"/>
    </location>
</feature>
<dbReference type="InterPro" id="IPR023296">
    <property type="entry name" value="Glyco_hydro_beta-prop_sf"/>
</dbReference>
<accession>A0ABT9ESB1</accession>
<gene>
    <name evidence="7" type="ORF">Q8W30_05140</name>
</gene>
<dbReference type="CDD" id="cd18622">
    <property type="entry name" value="GH32_Inu-like"/>
    <property type="match status" value="1"/>
</dbReference>
<evidence type="ECO:0000256" key="4">
    <source>
        <dbReference type="RuleBase" id="RU362110"/>
    </source>
</evidence>
<evidence type="ECO:0000256" key="3">
    <source>
        <dbReference type="ARBA" id="ARBA00023295"/>
    </source>
</evidence>
<dbReference type="SUPFAM" id="SSF49899">
    <property type="entry name" value="Concanavalin A-like lectins/glucanases"/>
    <property type="match status" value="1"/>
</dbReference>
<evidence type="ECO:0000313" key="7">
    <source>
        <dbReference type="EMBL" id="MDP2521951.1"/>
    </source>
</evidence>
<evidence type="ECO:0000256" key="2">
    <source>
        <dbReference type="ARBA" id="ARBA00022801"/>
    </source>
</evidence>
<comment type="similarity">
    <text evidence="1 4">Belongs to the glycosyl hydrolase 32 family.</text>
</comment>
<keyword evidence="2 4" id="KW-0378">Hydrolase</keyword>
<dbReference type="RefSeq" id="WP_305450330.1">
    <property type="nucleotide sequence ID" value="NZ_JAUYVO010000003.1"/>
</dbReference>
<organism evidence="7 8">
    <name type="scientific">Neptunomonas phycophila</name>
    <dbReference type="NCBI Taxonomy" id="1572645"/>
    <lineage>
        <taxon>Bacteria</taxon>
        <taxon>Pseudomonadati</taxon>
        <taxon>Pseudomonadota</taxon>
        <taxon>Gammaproteobacteria</taxon>
        <taxon>Oceanospirillales</taxon>
        <taxon>Oceanospirillaceae</taxon>
        <taxon>Neptunomonas</taxon>
    </lineage>
</organism>
<keyword evidence="3 4" id="KW-0326">Glycosidase</keyword>
<dbReference type="Pfam" id="PF08244">
    <property type="entry name" value="Glyco_hydro_32C"/>
    <property type="match status" value="1"/>
</dbReference>
<dbReference type="GO" id="GO:0016787">
    <property type="term" value="F:hydrolase activity"/>
    <property type="evidence" value="ECO:0007669"/>
    <property type="project" value="UniProtKB-KW"/>
</dbReference>
<proteinExistence type="inferred from homology"/>
<sequence length="477" mass="54071">MTLPAPYRPSIHFTPETSWINDPNGCIYHQGLYHLFFQYYPDDIKWGPMHWGHATSPDLIKWSQHDIALYPDSSLGAIFSGSAVNDKHNVSGLFNDDKGLIAFYTSHLERKAPLGPLQQQCIAFSKDNGFTWEKYEKNPVITNPGIPDFRDPKVIYHEESGHWILIAVAGQQVNFYKSLDLLTWEDAGVFGKDQHNDSLVWECPDLMQLQDQYGTSYWVLFISCVSSQEKPFPPMQYFIGEFDGHTFKETHQDDRVNVVDDGYDFYAAQSFFEAKSESDKPIWLAWANHWPYANLIPNDGWRGTMSLPRELSLLKKANEIALAQQPISAVSDHFTHTSTASENTLILPTAAGTVHKLSVRLPNANQSSANFEVKAGASQSAIFNWDSSSKTFSLDRSALKPEHFHDLYDQLVVADLSKEMAETDILSADIYIDQSIIEVFFFDGERVMTSLVFPNTTFSSFVSHTEQLNTTYSMVTI</sequence>
<dbReference type="PROSITE" id="PS00609">
    <property type="entry name" value="GLYCOSYL_HYDROL_F32"/>
    <property type="match status" value="1"/>
</dbReference>
<dbReference type="Pfam" id="PF00251">
    <property type="entry name" value="Glyco_hydro_32N"/>
    <property type="match status" value="1"/>
</dbReference>
<dbReference type="EMBL" id="JAUYVO010000003">
    <property type="protein sequence ID" value="MDP2521951.1"/>
    <property type="molecule type" value="Genomic_DNA"/>
</dbReference>
<evidence type="ECO:0000259" key="6">
    <source>
        <dbReference type="Pfam" id="PF08244"/>
    </source>
</evidence>
<name>A0ABT9ESB1_9GAMM</name>
<comment type="caution">
    <text evidence="7">The sequence shown here is derived from an EMBL/GenBank/DDBJ whole genome shotgun (WGS) entry which is preliminary data.</text>
</comment>
<dbReference type="Gene3D" id="2.115.10.20">
    <property type="entry name" value="Glycosyl hydrolase domain, family 43"/>
    <property type="match status" value="1"/>
</dbReference>
<keyword evidence="8" id="KW-1185">Reference proteome</keyword>
<dbReference type="PANTHER" id="PTHR42800:SF1">
    <property type="entry name" value="EXOINULINASE INUD (AFU_ORTHOLOGUE AFUA_5G00480)"/>
    <property type="match status" value="1"/>
</dbReference>
<dbReference type="PANTHER" id="PTHR42800">
    <property type="entry name" value="EXOINULINASE INUD (AFU_ORTHOLOGUE AFUA_5G00480)"/>
    <property type="match status" value="1"/>
</dbReference>
<dbReference type="InterPro" id="IPR013320">
    <property type="entry name" value="ConA-like_dom_sf"/>
</dbReference>
<evidence type="ECO:0000313" key="8">
    <source>
        <dbReference type="Proteomes" id="UP001177341"/>
    </source>
</evidence>